<reference evidence="1 2" key="1">
    <citation type="submission" date="2018-08" db="EMBL/GenBank/DDBJ databases">
        <title>Isolation, diversity and antifungal activity of Actinobacteria from wheat.</title>
        <authorList>
            <person name="Han C."/>
        </authorList>
    </citation>
    <scope>NUCLEOTIDE SEQUENCE [LARGE SCALE GENOMIC DNA]</scope>
    <source>
        <strain evidence="1 2">NEAU-YY421</strain>
    </source>
</reference>
<evidence type="ECO:0000313" key="2">
    <source>
        <dbReference type="Proteomes" id="UP000263094"/>
    </source>
</evidence>
<keyword evidence="2" id="KW-1185">Reference proteome</keyword>
<sequence length="157" mass="16740">MTRRNPERYPAAAAEEIRKFNHATLRPELGAGLAYPGQAYQAVASLKMLVRGLPQTFEQIGHALTALEKSGHLTADVGQVDEHAGETRAALASAAIVATTLADFLDHAHTALSPLGYNTAKADANDRERRAALVAAGRCPNCQWPENDCSCALHPDA</sequence>
<name>A0A372LXJ7_9ACTN</name>
<evidence type="ECO:0000313" key="1">
    <source>
        <dbReference type="EMBL" id="RFU83269.1"/>
    </source>
</evidence>
<comment type="caution">
    <text evidence="1">The sequence shown here is derived from an EMBL/GenBank/DDBJ whole genome shotgun (WGS) entry which is preliminary data.</text>
</comment>
<accession>A0A372LXJ7</accession>
<dbReference type="RefSeq" id="WP_128559025.1">
    <property type="nucleotide sequence ID" value="NZ_QUAK01000212.1"/>
</dbReference>
<dbReference type="OrthoDB" id="4271765at2"/>
<dbReference type="Proteomes" id="UP000263094">
    <property type="component" value="Unassembled WGS sequence"/>
</dbReference>
<protein>
    <submittedName>
        <fullName evidence="1">Uncharacterized protein</fullName>
    </submittedName>
</protein>
<gene>
    <name evidence="1" type="ORF">DY218_28595</name>
</gene>
<proteinExistence type="predicted"/>
<organism evidence="1 2">
    <name type="scientific">Streptomyces triticagri</name>
    <dbReference type="NCBI Taxonomy" id="2293568"/>
    <lineage>
        <taxon>Bacteria</taxon>
        <taxon>Bacillati</taxon>
        <taxon>Actinomycetota</taxon>
        <taxon>Actinomycetes</taxon>
        <taxon>Kitasatosporales</taxon>
        <taxon>Streptomycetaceae</taxon>
        <taxon>Streptomyces</taxon>
    </lineage>
</organism>
<dbReference type="EMBL" id="QUAK01000212">
    <property type="protein sequence ID" value="RFU83269.1"/>
    <property type="molecule type" value="Genomic_DNA"/>
</dbReference>
<dbReference type="AlphaFoldDB" id="A0A372LXJ7"/>